<name>A0A0X1T7Q6_PSEAA</name>
<dbReference type="Proteomes" id="UP000063229">
    <property type="component" value="Chromosome"/>
</dbReference>
<dbReference type="AlphaFoldDB" id="A0A0X1T7Q6"/>
<keyword evidence="2" id="KW-1185">Reference proteome</keyword>
<gene>
    <name evidence="1" type="ORF">AWM79_23815</name>
</gene>
<sequence>MTLFLVRNGTSLLRSHFALWNLVSWIALVMQCRVADTTKRIDGVISFDFTKIAASEAGADCLYVSGIKACTEILPSEVTDWQRLKVKVDATIIFKVYGCLILFQKLCSTVRPGLAPVIATFQSSVPVDATCQLEVFLFSQRALIVLGITLITDLSIYENGLIGFARLFSSSLDVTIASSQKIYDEINCT</sequence>
<accession>A0A0X1T7Q6</accession>
<dbReference type="KEGG" id="pagb:AWM79_23815"/>
<organism evidence="1 2">
    <name type="scientific">Pseudomonas agarici</name>
    <dbReference type="NCBI Taxonomy" id="46677"/>
    <lineage>
        <taxon>Bacteria</taxon>
        <taxon>Pseudomonadati</taxon>
        <taxon>Pseudomonadota</taxon>
        <taxon>Gammaproteobacteria</taxon>
        <taxon>Pseudomonadales</taxon>
        <taxon>Pseudomonadaceae</taxon>
        <taxon>Pseudomonas</taxon>
    </lineage>
</organism>
<evidence type="ECO:0000313" key="2">
    <source>
        <dbReference type="Proteomes" id="UP000063229"/>
    </source>
</evidence>
<proteinExistence type="predicted"/>
<evidence type="ECO:0000313" key="1">
    <source>
        <dbReference type="EMBL" id="AMB88136.1"/>
    </source>
</evidence>
<dbReference type="EMBL" id="CP014135">
    <property type="protein sequence ID" value="AMB88136.1"/>
    <property type="molecule type" value="Genomic_DNA"/>
</dbReference>
<dbReference type="RefSeq" id="WP_060783889.1">
    <property type="nucleotide sequence ID" value="NZ_CP014135.1"/>
</dbReference>
<reference evidence="1 2" key="1">
    <citation type="submission" date="2016-01" db="EMBL/GenBank/DDBJ databases">
        <authorList>
            <person name="McClelland M."/>
            <person name="Jain A."/>
            <person name="Saraogi P."/>
            <person name="Mendelson R."/>
            <person name="Westerman R."/>
            <person name="SanMiguel P."/>
            <person name="Csonka L."/>
        </authorList>
    </citation>
    <scope>NUCLEOTIDE SEQUENCE [LARGE SCALE GENOMIC DNA]</scope>
    <source>
        <strain evidence="1 2">NCPPB 2472</strain>
    </source>
</reference>
<protein>
    <submittedName>
        <fullName evidence="1">Uncharacterized protein</fullName>
    </submittedName>
</protein>